<protein>
    <submittedName>
        <fullName evidence="2">Uncharacterized protein</fullName>
    </submittedName>
</protein>
<dbReference type="OrthoDB" id="2497589at2759"/>
<dbReference type="RefSeq" id="XP_040632578.1">
    <property type="nucleotide sequence ID" value="XM_040776101.1"/>
</dbReference>
<accession>M5GA51</accession>
<gene>
    <name evidence="2" type="ORF">DACRYDRAFT_75009</name>
</gene>
<name>M5GA51_DACPD</name>
<feature type="compositionally biased region" description="Basic and acidic residues" evidence="1">
    <location>
        <begin position="164"/>
        <end position="176"/>
    </location>
</feature>
<dbReference type="AlphaFoldDB" id="M5GA51"/>
<dbReference type="EMBL" id="JH795856">
    <property type="protein sequence ID" value="EJU05684.1"/>
    <property type="molecule type" value="Genomic_DNA"/>
</dbReference>
<organism evidence="2 3">
    <name type="scientific">Dacryopinax primogenitus (strain DJM 731)</name>
    <name type="common">Brown rot fungus</name>
    <dbReference type="NCBI Taxonomy" id="1858805"/>
    <lineage>
        <taxon>Eukaryota</taxon>
        <taxon>Fungi</taxon>
        <taxon>Dikarya</taxon>
        <taxon>Basidiomycota</taxon>
        <taxon>Agaricomycotina</taxon>
        <taxon>Dacrymycetes</taxon>
        <taxon>Dacrymycetales</taxon>
        <taxon>Dacrymycetaceae</taxon>
        <taxon>Dacryopinax</taxon>
    </lineage>
</organism>
<feature type="compositionally biased region" description="Acidic residues" evidence="1">
    <location>
        <begin position="144"/>
        <end position="163"/>
    </location>
</feature>
<feature type="compositionally biased region" description="Polar residues" evidence="1">
    <location>
        <begin position="11"/>
        <end position="23"/>
    </location>
</feature>
<proteinExistence type="predicted"/>
<evidence type="ECO:0000313" key="3">
    <source>
        <dbReference type="Proteomes" id="UP000030653"/>
    </source>
</evidence>
<reference evidence="2 3" key="1">
    <citation type="journal article" date="2012" name="Science">
        <title>The Paleozoic origin of enzymatic lignin decomposition reconstructed from 31 fungal genomes.</title>
        <authorList>
            <person name="Floudas D."/>
            <person name="Binder M."/>
            <person name="Riley R."/>
            <person name="Barry K."/>
            <person name="Blanchette R.A."/>
            <person name="Henrissat B."/>
            <person name="Martinez A.T."/>
            <person name="Otillar R."/>
            <person name="Spatafora J.W."/>
            <person name="Yadav J.S."/>
            <person name="Aerts A."/>
            <person name="Benoit I."/>
            <person name="Boyd A."/>
            <person name="Carlson A."/>
            <person name="Copeland A."/>
            <person name="Coutinho P.M."/>
            <person name="de Vries R.P."/>
            <person name="Ferreira P."/>
            <person name="Findley K."/>
            <person name="Foster B."/>
            <person name="Gaskell J."/>
            <person name="Glotzer D."/>
            <person name="Gorecki P."/>
            <person name="Heitman J."/>
            <person name="Hesse C."/>
            <person name="Hori C."/>
            <person name="Igarashi K."/>
            <person name="Jurgens J.A."/>
            <person name="Kallen N."/>
            <person name="Kersten P."/>
            <person name="Kohler A."/>
            <person name="Kuees U."/>
            <person name="Kumar T.K.A."/>
            <person name="Kuo A."/>
            <person name="LaButti K."/>
            <person name="Larrondo L.F."/>
            <person name="Lindquist E."/>
            <person name="Ling A."/>
            <person name="Lombard V."/>
            <person name="Lucas S."/>
            <person name="Lundell T."/>
            <person name="Martin R."/>
            <person name="McLaughlin D.J."/>
            <person name="Morgenstern I."/>
            <person name="Morin E."/>
            <person name="Murat C."/>
            <person name="Nagy L.G."/>
            <person name="Nolan M."/>
            <person name="Ohm R.A."/>
            <person name="Patyshakuliyeva A."/>
            <person name="Rokas A."/>
            <person name="Ruiz-Duenas F.J."/>
            <person name="Sabat G."/>
            <person name="Salamov A."/>
            <person name="Samejima M."/>
            <person name="Schmutz J."/>
            <person name="Slot J.C."/>
            <person name="St John F."/>
            <person name="Stenlid J."/>
            <person name="Sun H."/>
            <person name="Sun S."/>
            <person name="Syed K."/>
            <person name="Tsang A."/>
            <person name="Wiebenga A."/>
            <person name="Young D."/>
            <person name="Pisabarro A."/>
            <person name="Eastwood D.C."/>
            <person name="Martin F."/>
            <person name="Cullen D."/>
            <person name="Grigoriev I.V."/>
            <person name="Hibbett D.S."/>
        </authorList>
    </citation>
    <scope>NUCLEOTIDE SEQUENCE [LARGE SCALE GENOMIC DNA]</scope>
    <source>
        <strain evidence="2 3">DJM-731 SS1</strain>
    </source>
</reference>
<feature type="region of interest" description="Disordered" evidence="1">
    <location>
        <begin position="1"/>
        <end position="51"/>
    </location>
</feature>
<dbReference type="GeneID" id="63691163"/>
<dbReference type="OMA" id="INITHTP"/>
<sequence length="182" mass="19096">MSPRAEKRSAPASSDRQTRSSKVAKTDSKDVATAQSNNKSKKGKKVRPMPSSAFKSAALPLHIHITHTPPTIDVPSSAEPSAQDVGHIASITMLPCDFGTGSYGWKGQKRTVVQLMGGEGDGKEKVQVMFSINAVVVGSKDAEADIIDEPPAEVEEAEADVEKDDAADAKAEKAVKDAAAAV</sequence>
<dbReference type="Proteomes" id="UP000030653">
    <property type="component" value="Unassembled WGS sequence"/>
</dbReference>
<keyword evidence="3" id="KW-1185">Reference proteome</keyword>
<evidence type="ECO:0000256" key="1">
    <source>
        <dbReference type="SAM" id="MobiDB-lite"/>
    </source>
</evidence>
<dbReference type="HOGENOM" id="CLU_100697_0_0_1"/>
<feature type="region of interest" description="Disordered" evidence="1">
    <location>
        <begin position="144"/>
        <end position="182"/>
    </location>
</feature>
<evidence type="ECO:0000313" key="2">
    <source>
        <dbReference type="EMBL" id="EJU05684.1"/>
    </source>
</evidence>